<sequence>MEPATGTSSSSSDGIWTKSLAARLADAEAAAVEARKATEVAVVVNSRICAENALLRSKMAALLAERSENERVRENDRLKQHVLVLQSELARVTAISLLSAKVVESRVTVREGRQFVEYQLQIETDRRGTLYVWHRYSTSRSLSTTLHAKNPRVPDLPNTQLFGHSTAVAIQDRIALLNQFLGVACSVQDVPWAIRVDKDTVVYKHPKCIDSSEDELRTSSRESILLRFSKATASKQ</sequence>
<dbReference type="Gene3D" id="3.30.1520.10">
    <property type="entry name" value="Phox-like domain"/>
    <property type="match status" value="1"/>
</dbReference>
<dbReference type="GeneID" id="24130263"/>
<organism evidence="1 2">
    <name type="scientific">Saprolegnia parasitica (strain CBS 223.65)</name>
    <dbReference type="NCBI Taxonomy" id="695850"/>
    <lineage>
        <taxon>Eukaryota</taxon>
        <taxon>Sar</taxon>
        <taxon>Stramenopiles</taxon>
        <taxon>Oomycota</taxon>
        <taxon>Saprolegniomycetes</taxon>
        <taxon>Saprolegniales</taxon>
        <taxon>Saprolegniaceae</taxon>
        <taxon>Saprolegnia</taxon>
    </lineage>
</organism>
<reference evidence="1 2" key="1">
    <citation type="journal article" date="2013" name="PLoS Genet.">
        <title>Distinctive expansion of potential virulence genes in the genome of the oomycete fish pathogen Saprolegnia parasitica.</title>
        <authorList>
            <person name="Jiang R.H."/>
            <person name="de Bruijn I."/>
            <person name="Haas B.J."/>
            <person name="Belmonte R."/>
            <person name="Lobach L."/>
            <person name="Christie J."/>
            <person name="van den Ackerveken G."/>
            <person name="Bottin A."/>
            <person name="Bulone V."/>
            <person name="Diaz-Moreno S.M."/>
            <person name="Dumas B."/>
            <person name="Fan L."/>
            <person name="Gaulin E."/>
            <person name="Govers F."/>
            <person name="Grenville-Briggs L.J."/>
            <person name="Horner N.R."/>
            <person name="Levin J.Z."/>
            <person name="Mammella M."/>
            <person name="Meijer H.J."/>
            <person name="Morris P."/>
            <person name="Nusbaum C."/>
            <person name="Oome S."/>
            <person name="Phillips A.J."/>
            <person name="van Rooyen D."/>
            <person name="Rzeszutek E."/>
            <person name="Saraiva M."/>
            <person name="Secombes C.J."/>
            <person name="Seidl M.F."/>
            <person name="Snel B."/>
            <person name="Stassen J.H."/>
            <person name="Sykes S."/>
            <person name="Tripathy S."/>
            <person name="van den Berg H."/>
            <person name="Vega-Arreguin J.C."/>
            <person name="Wawra S."/>
            <person name="Young S.K."/>
            <person name="Zeng Q."/>
            <person name="Dieguez-Uribeondo J."/>
            <person name="Russ C."/>
            <person name="Tyler B.M."/>
            <person name="van West P."/>
        </authorList>
    </citation>
    <scope>NUCLEOTIDE SEQUENCE [LARGE SCALE GENOMIC DNA]</scope>
    <source>
        <strain evidence="1 2">CBS 223.65</strain>
    </source>
</reference>
<dbReference type="GO" id="GO:0035091">
    <property type="term" value="F:phosphatidylinositol binding"/>
    <property type="evidence" value="ECO:0007669"/>
    <property type="project" value="InterPro"/>
</dbReference>
<dbReference type="SUPFAM" id="SSF64268">
    <property type="entry name" value="PX domain"/>
    <property type="match status" value="1"/>
</dbReference>
<gene>
    <name evidence="1" type="ORF">SPRG_08017</name>
</gene>
<dbReference type="KEGG" id="spar:SPRG_08017"/>
<accession>A0A067C7Y4</accession>
<dbReference type="OMA" id="LEEENXK"/>
<dbReference type="RefSeq" id="XP_012202755.1">
    <property type="nucleotide sequence ID" value="XM_012347365.1"/>
</dbReference>
<keyword evidence="2" id="KW-1185">Reference proteome</keyword>
<dbReference type="VEuPathDB" id="FungiDB:SPRG_08017"/>
<proteinExistence type="predicted"/>
<evidence type="ECO:0008006" key="3">
    <source>
        <dbReference type="Google" id="ProtNLM"/>
    </source>
</evidence>
<dbReference type="OrthoDB" id="5227681at2759"/>
<dbReference type="EMBL" id="KK583223">
    <property type="protein sequence ID" value="KDO26613.1"/>
    <property type="molecule type" value="Genomic_DNA"/>
</dbReference>
<evidence type="ECO:0000313" key="2">
    <source>
        <dbReference type="Proteomes" id="UP000030745"/>
    </source>
</evidence>
<dbReference type="AlphaFoldDB" id="A0A067C7Y4"/>
<protein>
    <recommendedName>
        <fullName evidence="3">PX domain-containing protein</fullName>
    </recommendedName>
</protein>
<name>A0A067C7Y4_SAPPC</name>
<dbReference type="Proteomes" id="UP000030745">
    <property type="component" value="Unassembled WGS sequence"/>
</dbReference>
<dbReference type="CDD" id="cd06093">
    <property type="entry name" value="PX_domain"/>
    <property type="match status" value="1"/>
</dbReference>
<dbReference type="InterPro" id="IPR036871">
    <property type="entry name" value="PX_dom_sf"/>
</dbReference>
<evidence type="ECO:0000313" key="1">
    <source>
        <dbReference type="EMBL" id="KDO26613.1"/>
    </source>
</evidence>